<evidence type="ECO:0000313" key="4">
    <source>
        <dbReference type="EMBL" id="QDY87300.1"/>
    </source>
</evidence>
<dbReference type="KEGG" id="mans:FRW55_00490"/>
<evidence type="ECO:0000259" key="3">
    <source>
        <dbReference type="Pfam" id="PF00266"/>
    </source>
</evidence>
<evidence type="ECO:0000256" key="1">
    <source>
        <dbReference type="ARBA" id="ARBA00001933"/>
    </source>
</evidence>
<dbReference type="OrthoDB" id="9804366at2"/>
<evidence type="ECO:0000256" key="2">
    <source>
        <dbReference type="ARBA" id="ARBA00022898"/>
    </source>
</evidence>
<dbReference type="PANTHER" id="PTHR43586:SF8">
    <property type="entry name" value="CYSTEINE DESULFURASE 1, CHLOROPLASTIC"/>
    <property type="match status" value="1"/>
</dbReference>
<dbReference type="PANTHER" id="PTHR43586">
    <property type="entry name" value="CYSTEINE DESULFURASE"/>
    <property type="match status" value="1"/>
</dbReference>
<dbReference type="InterPro" id="IPR015424">
    <property type="entry name" value="PyrdxlP-dep_Trfase"/>
</dbReference>
<dbReference type="InterPro" id="IPR015421">
    <property type="entry name" value="PyrdxlP-dep_Trfase_major"/>
</dbReference>
<dbReference type="InterPro" id="IPR015422">
    <property type="entry name" value="PyrdxlP-dep_Trfase_small"/>
</dbReference>
<dbReference type="Proteomes" id="UP000318927">
    <property type="component" value="Chromosome"/>
</dbReference>
<dbReference type="AlphaFoldDB" id="A0A5B8JYD4"/>
<proteinExistence type="predicted"/>
<gene>
    <name evidence="4" type="ORF">FRW55_00490</name>
</gene>
<evidence type="ECO:0000313" key="5">
    <source>
        <dbReference type="Proteomes" id="UP000318927"/>
    </source>
</evidence>
<accession>A0A5B8JYD4</accession>
<dbReference type="InterPro" id="IPR000192">
    <property type="entry name" value="Aminotrans_V_dom"/>
</dbReference>
<comment type="cofactor">
    <cofactor evidence="1">
        <name>pyridoxal 5'-phosphate</name>
        <dbReference type="ChEBI" id="CHEBI:597326"/>
    </cofactor>
</comment>
<name>A0A5B8JYD4_9MOLU</name>
<dbReference type="Gene3D" id="3.40.640.10">
    <property type="entry name" value="Type I PLP-dependent aspartate aminotransferase-like (Major domain)"/>
    <property type="match status" value="1"/>
</dbReference>
<dbReference type="Pfam" id="PF00266">
    <property type="entry name" value="Aminotran_5"/>
    <property type="match status" value="1"/>
</dbReference>
<keyword evidence="5" id="KW-1185">Reference proteome</keyword>
<keyword evidence="4" id="KW-0032">Aminotransferase</keyword>
<sequence length="383" mass="43425">MKNEIRSEFPILKNIVYLDNAAQSLKPISAIDAINTYYTYESISVRTGDTPLGNKINQIYKQTKEKIAILINSDPEQIIYTSGTTDSLNTFALMFNQILEPKKKILISAYNHSSNMLPWIELAKSRNIEFIISEEIYENIDENIQLICLSQSTNNFDIKYDIKKIYEKAKKFGAIVLNDAAQSITHEKVDQNYADVIAFSTNKLLGPSGLGVLSIKKDLLKKIRPTRFGGGSVHDIDKSGNWIPKETIQAFEPGTPNIAAIYMFNKSLDLFLKIGYDNIQKILLELSNYLYDKLVKLKNVEIHTQKGSIITLFNVKNINSQDVATYLGSKNIYVNAGIFCAPFVRNIKKERSYIRVSLGIYNNFDDIDKLVCEIENGGDFYAF</sequence>
<feature type="domain" description="Aminotransferase class V" evidence="3">
    <location>
        <begin position="16"/>
        <end position="370"/>
    </location>
</feature>
<organism evidence="4 5">
    <name type="scientific">Mycoplasma anserisalpingitidis</name>
    <dbReference type="NCBI Taxonomy" id="519450"/>
    <lineage>
        <taxon>Bacteria</taxon>
        <taxon>Bacillati</taxon>
        <taxon>Mycoplasmatota</taxon>
        <taxon>Mollicutes</taxon>
        <taxon>Mycoplasmataceae</taxon>
        <taxon>Mycoplasma</taxon>
    </lineage>
</organism>
<dbReference type="EMBL" id="CP042295">
    <property type="protein sequence ID" value="QDY87300.1"/>
    <property type="molecule type" value="Genomic_DNA"/>
</dbReference>
<reference evidence="4 5" key="1">
    <citation type="journal article" date="2019" name="Microbiol. Resour. Announc.">
        <title>Complete Genome Sequences of Three Mycoplasma anserisalpingitis (Mycoplasma sp. 1220) Strains.</title>
        <authorList>
            <person name="Grozner D."/>
            <person name="Forro B."/>
            <person name="Kovacs A.B."/>
            <person name="Marton S."/>
            <person name="Banyai K."/>
            <person name="Kreizinger Z."/>
            <person name="Sulyok K.M."/>
            <person name="Gyuranecz M."/>
        </authorList>
    </citation>
    <scope>NUCLEOTIDE SEQUENCE [LARGE SCALE GENOMIC DNA]</scope>
    <source>
        <strain evidence="4 5">ATCC:BAA-2147</strain>
    </source>
</reference>
<keyword evidence="2" id="KW-0663">Pyridoxal phosphate</keyword>
<protein>
    <submittedName>
        <fullName evidence="4">Aminotransferase class V-fold PLP-dependent enzyme</fullName>
    </submittedName>
</protein>
<dbReference type="SUPFAM" id="SSF53383">
    <property type="entry name" value="PLP-dependent transferases"/>
    <property type="match status" value="1"/>
</dbReference>
<keyword evidence="4" id="KW-0808">Transferase</keyword>
<dbReference type="GO" id="GO:0008483">
    <property type="term" value="F:transaminase activity"/>
    <property type="evidence" value="ECO:0007669"/>
    <property type="project" value="UniProtKB-KW"/>
</dbReference>
<dbReference type="Gene3D" id="3.90.1150.10">
    <property type="entry name" value="Aspartate Aminotransferase, domain 1"/>
    <property type="match status" value="1"/>
</dbReference>